<name>A0A2H1WZ18_SPOFR</name>
<reference evidence="1" key="1">
    <citation type="submission" date="2016-07" db="EMBL/GenBank/DDBJ databases">
        <authorList>
            <person name="Bretaudeau A."/>
        </authorList>
    </citation>
    <scope>NUCLEOTIDE SEQUENCE</scope>
    <source>
        <strain evidence="1">Rice</strain>
        <tissue evidence="1">Whole body</tissue>
    </source>
</reference>
<gene>
    <name evidence="1" type="ORF">SFRICE_035621</name>
</gene>
<protein>
    <submittedName>
        <fullName evidence="1">SFRICE_035621</fullName>
    </submittedName>
</protein>
<sequence>MPRIYEETDPNYAASCSNVTLCSNSKGFFKGLGEELVSMAEADGWLDQLEAVHDSKKVAAVLANETVMGALNEVLSRIQPLHRGKDAQVSRDRRLAAQKALEEGDLDKALALASQAVLRAPMTGNV</sequence>
<proteinExistence type="predicted"/>
<evidence type="ECO:0000313" key="1">
    <source>
        <dbReference type="EMBL" id="SOQ58313.1"/>
    </source>
</evidence>
<dbReference type="EMBL" id="ODYU01012159">
    <property type="protein sequence ID" value="SOQ58313.1"/>
    <property type="molecule type" value="Genomic_DNA"/>
</dbReference>
<accession>A0A2H1WZ18</accession>
<dbReference type="AlphaFoldDB" id="A0A2H1WZ18"/>
<organism evidence="1">
    <name type="scientific">Spodoptera frugiperda</name>
    <name type="common">Fall armyworm</name>
    <dbReference type="NCBI Taxonomy" id="7108"/>
    <lineage>
        <taxon>Eukaryota</taxon>
        <taxon>Metazoa</taxon>
        <taxon>Ecdysozoa</taxon>
        <taxon>Arthropoda</taxon>
        <taxon>Hexapoda</taxon>
        <taxon>Insecta</taxon>
        <taxon>Pterygota</taxon>
        <taxon>Neoptera</taxon>
        <taxon>Endopterygota</taxon>
        <taxon>Lepidoptera</taxon>
        <taxon>Glossata</taxon>
        <taxon>Ditrysia</taxon>
        <taxon>Noctuoidea</taxon>
        <taxon>Noctuidae</taxon>
        <taxon>Amphipyrinae</taxon>
        <taxon>Spodoptera</taxon>
    </lineage>
</organism>